<dbReference type="EMBL" id="JBHTOH010000007">
    <property type="protein sequence ID" value="MFD1410119.1"/>
    <property type="molecule type" value="Genomic_DNA"/>
</dbReference>
<reference evidence="3" key="1">
    <citation type="journal article" date="2019" name="Int. J. Syst. Evol. Microbiol.">
        <title>The Global Catalogue of Microorganisms (GCM) 10K type strain sequencing project: providing services to taxonomists for standard genome sequencing and annotation.</title>
        <authorList>
            <consortium name="The Broad Institute Genomics Platform"/>
            <consortium name="The Broad Institute Genome Sequencing Center for Infectious Disease"/>
            <person name="Wu L."/>
            <person name="Ma J."/>
        </authorList>
    </citation>
    <scope>NUCLEOTIDE SEQUENCE [LARGE SCALE GENOMIC DNA]</scope>
    <source>
        <strain evidence="3">CCM 8937</strain>
    </source>
</reference>
<evidence type="ECO:0000259" key="1">
    <source>
        <dbReference type="Pfam" id="PF12146"/>
    </source>
</evidence>
<gene>
    <name evidence="2" type="ORF">ACFQ4R_00535</name>
</gene>
<feature type="domain" description="Serine aminopeptidase S33" evidence="1">
    <location>
        <begin position="87"/>
        <end position="190"/>
    </location>
</feature>
<evidence type="ECO:0000313" key="2">
    <source>
        <dbReference type="EMBL" id="MFD1410119.1"/>
    </source>
</evidence>
<proteinExistence type="predicted"/>
<dbReference type="PANTHER" id="PTHR43358">
    <property type="entry name" value="ALPHA/BETA-HYDROLASE"/>
    <property type="match status" value="1"/>
</dbReference>
<dbReference type="GO" id="GO:0016787">
    <property type="term" value="F:hydrolase activity"/>
    <property type="evidence" value="ECO:0007669"/>
    <property type="project" value="UniProtKB-KW"/>
</dbReference>
<dbReference type="InterPro" id="IPR029058">
    <property type="entry name" value="AB_hydrolase_fold"/>
</dbReference>
<evidence type="ECO:0000313" key="3">
    <source>
        <dbReference type="Proteomes" id="UP001597191"/>
    </source>
</evidence>
<dbReference type="InterPro" id="IPR022742">
    <property type="entry name" value="Hydrolase_4"/>
</dbReference>
<name>A0ABW4BJL9_9LACO</name>
<keyword evidence="3" id="KW-1185">Reference proteome</keyword>
<dbReference type="Gene3D" id="3.40.50.1820">
    <property type="entry name" value="alpha/beta hydrolase"/>
    <property type="match status" value="1"/>
</dbReference>
<dbReference type="InterPro" id="IPR052920">
    <property type="entry name" value="DNA-binding_regulatory"/>
</dbReference>
<dbReference type="SUPFAM" id="SSF53474">
    <property type="entry name" value="alpha/beta-Hydrolases"/>
    <property type="match status" value="1"/>
</dbReference>
<organism evidence="2 3">
    <name type="scientific">Lapidilactobacillus gannanensis</name>
    <dbReference type="NCBI Taxonomy" id="2486002"/>
    <lineage>
        <taxon>Bacteria</taxon>
        <taxon>Bacillati</taxon>
        <taxon>Bacillota</taxon>
        <taxon>Bacilli</taxon>
        <taxon>Lactobacillales</taxon>
        <taxon>Lactobacillaceae</taxon>
        <taxon>Lapidilactobacillus</taxon>
    </lineage>
</organism>
<comment type="caution">
    <text evidence="2">The sequence shown here is derived from an EMBL/GenBank/DDBJ whole genome shotgun (WGS) entry which is preliminary data.</text>
</comment>
<dbReference type="RefSeq" id="WP_125651362.1">
    <property type="nucleotide sequence ID" value="NZ_JBHTOH010000007.1"/>
</dbReference>
<protein>
    <submittedName>
        <fullName evidence="2">Alpha/beta hydrolase</fullName>
    </submittedName>
</protein>
<accession>A0ABW4BJL9</accession>
<sequence>MNWKKVAQIGLPSAAFIGMGVVTTKLYRYGFGRLEEKPTDQTDNSHYHDLYQRAHEWLADQPTEDWWLYDNDPKNRIHALYIPHPQPTQKVVIIAHGYHGSAPTMAAFAKMYQDLGYNVLMPDNRGHGESSGNWVNFGGLDRLDYRDWCLDLVDYLGNDCEIVLFGVSMGGAIVMMMSGEDLPPQVKGIIEDCGYSSLPAQLAYRAKVEFHLPKFPVLPIVNLVNHFVLGFNIDDVDSLAALEKNTRPIFFIHGESDSYVPTTMCLENYRATTAPKELWLVPKADHAESFPIDPVAYQHQVAWFLEKYDL</sequence>
<dbReference type="Proteomes" id="UP001597191">
    <property type="component" value="Unassembled WGS sequence"/>
</dbReference>
<keyword evidence="2" id="KW-0378">Hydrolase</keyword>
<dbReference type="Pfam" id="PF12146">
    <property type="entry name" value="Hydrolase_4"/>
    <property type="match status" value="1"/>
</dbReference>
<dbReference type="PANTHER" id="PTHR43358:SF4">
    <property type="entry name" value="ALPHA_BETA HYDROLASE FOLD-1 DOMAIN-CONTAINING PROTEIN"/>
    <property type="match status" value="1"/>
</dbReference>